<dbReference type="EMBL" id="KB096324">
    <property type="protein sequence ID" value="ESO06434.1"/>
    <property type="molecule type" value="Genomic_DNA"/>
</dbReference>
<feature type="region of interest" description="Disordered" evidence="12">
    <location>
        <begin position="1"/>
        <end position="32"/>
    </location>
</feature>
<keyword evidence="8 13" id="KW-1133">Transmembrane helix</keyword>
<dbReference type="InParanoid" id="T1EQH3"/>
<dbReference type="EMBL" id="AMQM01000632">
    <property type="status" value="NOT_ANNOTATED_CDS"/>
    <property type="molecule type" value="Genomic_DNA"/>
</dbReference>
<evidence type="ECO:0000256" key="6">
    <source>
        <dbReference type="ARBA" id="ARBA00022837"/>
    </source>
</evidence>
<evidence type="ECO:0000256" key="10">
    <source>
        <dbReference type="ARBA" id="ARBA00023136"/>
    </source>
</evidence>
<evidence type="ECO:0000259" key="14">
    <source>
        <dbReference type="Pfam" id="PF00520"/>
    </source>
</evidence>
<dbReference type="CTD" id="20198823"/>
<dbReference type="RefSeq" id="XP_009015802.1">
    <property type="nucleotide sequence ID" value="XM_009017554.1"/>
</dbReference>
<keyword evidence="9" id="KW-0406">Ion transport</keyword>
<dbReference type="PANTHER" id="PTHR45628">
    <property type="entry name" value="VOLTAGE-DEPENDENT CALCIUM CHANNEL TYPE A SUBUNIT ALPHA-1"/>
    <property type="match status" value="1"/>
</dbReference>
<reference evidence="16" key="3">
    <citation type="submission" date="2015-06" db="UniProtKB">
        <authorList>
            <consortium name="EnsemblMetazoa"/>
        </authorList>
    </citation>
    <scope>IDENTIFICATION</scope>
</reference>
<evidence type="ECO:0000256" key="2">
    <source>
        <dbReference type="ARBA" id="ARBA00022448"/>
    </source>
</evidence>
<keyword evidence="7" id="KW-0851">Voltage-gated channel</keyword>
<dbReference type="FunFam" id="1.20.120.350:FF:000006">
    <property type="entry name" value="Voltage-dependent L-type calcium channel subunit alpha"/>
    <property type="match status" value="1"/>
</dbReference>
<dbReference type="eggNOG" id="KOG2301">
    <property type="taxonomic scope" value="Eukaryota"/>
</dbReference>
<evidence type="ECO:0000256" key="13">
    <source>
        <dbReference type="SAM" id="Phobius"/>
    </source>
</evidence>
<dbReference type="HOGENOM" id="CLU_007478_0_1_1"/>
<comment type="subcellular location">
    <subcellularLocation>
        <location evidence="1">Membrane</location>
        <topology evidence="1">Multi-pass membrane protein</topology>
    </subcellularLocation>
</comment>
<dbReference type="EnsemblMetazoa" id="HelroT160604">
    <property type="protein sequence ID" value="HelroP160604"/>
    <property type="gene ID" value="HelroG160604"/>
</dbReference>
<protein>
    <recommendedName>
        <fullName evidence="14">Ion transport domain-containing protein</fullName>
    </recommendedName>
</protein>
<evidence type="ECO:0000256" key="9">
    <source>
        <dbReference type="ARBA" id="ARBA00023065"/>
    </source>
</evidence>
<dbReference type="Pfam" id="PF00520">
    <property type="entry name" value="Ion_trans"/>
    <property type="match status" value="2"/>
</dbReference>
<keyword evidence="11" id="KW-0407">Ion channel</keyword>
<dbReference type="OrthoDB" id="431720at2759"/>
<feature type="transmembrane region" description="Helical" evidence="13">
    <location>
        <begin position="108"/>
        <end position="128"/>
    </location>
</feature>
<dbReference type="OMA" id="KEICHIT"/>
<dbReference type="KEGG" id="hro:HELRODRAFT_160604"/>
<dbReference type="GO" id="GO:0005891">
    <property type="term" value="C:voltage-gated calcium channel complex"/>
    <property type="evidence" value="ECO:0000318"/>
    <property type="project" value="GO_Central"/>
</dbReference>
<evidence type="ECO:0000313" key="16">
    <source>
        <dbReference type="EnsemblMetazoa" id="HelroP160604"/>
    </source>
</evidence>
<feature type="transmembrane region" description="Helical" evidence="13">
    <location>
        <begin position="425"/>
        <end position="444"/>
    </location>
</feature>
<dbReference type="InterPro" id="IPR027359">
    <property type="entry name" value="Volt_channel_dom_sf"/>
</dbReference>
<evidence type="ECO:0000256" key="1">
    <source>
        <dbReference type="ARBA" id="ARBA00004141"/>
    </source>
</evidence>
<dbReference type="STRING" id="6412.T1EQH3"/>
<dbReference type="FunFam" id="1.10.287.70:FF:000117">
    <property type="entry name" value="Voltage-gated Ca2+ channel, alpha subunit"/>
    <property type="match status" value="1"/>
</dbReference>
<evidence type="ECO:0000256" key="7">
    <source>
        <dbReference type="ARBA" id="ARBA00022882"/>
    </source>
</evidence>
<feature type="transmembrane region" description="Helical" evidence="13">
    <location>
        <begin position="312"/>
        <end position="340"/>
    </location>
</feature>
<feature type="compositionally biased region" description="Acidic residues" evidence="12">
    <location>
        <begin position="12"/>
        <end position="25"/>
    </location>
</feature>
<organism evidence="16 17">
    <name type="scientific">Helobdella robusta</name>
    <name type="common">Californian leech</name>
    <dbReference type="NCBI Taxonomy" id="6412"/>
    <lineage>
        <taxon>Eukaryota</taxon>
        <taxon>Metazoa</taxon>
        <taxon>Spiralia</taxon>
        <taxon>Lophotrochozoa</taxon>
        <taxon>Annelida</taxon>
        <taxon>Clitellata</taxon>
        <taxon>Hirudinea</taxon>
        <taxon>Rhynchobdellida</taxon>
        <taxon>Glossiphoniidae</taxon>
        <taxon>Helobdella</taxon>
    </lineage>
</organism>
<evidence type="ECO:0000313" key="17">
    <source>
        <dbReference type="Proteomes" id="UP000015101"/>
    </source>
</evidence>
<keyword evidence="17" id="KW-1185">Reference proteome</keyword>
<feature type="transmembrane region" description="Helical" evidence="13">
    <location>
        <begin position="383"/>
        <end position="405"/>
    </location>
</feature>
<dbReference type="InterPro" id="IPR050599">
    <property type="entry name" value="VDCC_alpha-1_subunit"/>
</dbReference>
<dbReference type="FunFam" id="1.20.120.350:FF:000037">
    <property type="entry name" value="Voltage-dependent L-type calcium channel subunit alpha"/>
    <property type="match status" value="1"/>
</dbReference>
<keyword evidence="4" id="KW-0107">Calcium channel</keyword>
<keyword evidence="10 13" id="KW-0472">Membrane</keyword>
<dbReference type="SUPFAM" id="SSF81324">
    <property type="entry name" value="Voltage-gated potassium channels"/>
    <property type="match status" value="2"/>
</dbReference>
<keyword evidence="3" id="KW-0109">Calcium transport</keyword>
<sequence>MDSLSEPRDENLEQDDLEEEIEEEEEKPKIGMRPTRMANIKSKVKPIPPASSFFIFSETNKFRVFCHHICTHSKWCNFILGCIVASSVTLACEDPVVSKSYRNLVLKYMEYFFTTVFTIELLLKLVSYGFILHKGSFCRSLFNILDALVVTFALMSFAIDNEKMGVVKILRVLRVLRPLRAINRAKGLKRVLQCVIVAIKTIYNIMLVTFLLEFMFAVIGVQLFKGTFYACTDPTKLTEVECQGEFIDIDSDDRASIEPRKWKNNEFNFDDVSKGMLTLFTVATFEGWPNLLIKGIDSVSEDHGPIQMARPFVAVFFITYIIVIAFFMVNIFVGFVIVTFQKEGEQEYKNCELDKNQRKCIEFALKARAQRRYIPKDKMQHKIWWIVTSQPFEYFIFILILLNTITLAMKYDDSPKEYQFVLDVLNMVFTGAFALEFILKLFAFRIKNYFGDPWNTIDFIIVVGSIVDITIGKILPDQNIISISFFRLFRVMRLVKLLSRGEGIRTLLWTFIKSFQALPYVFLLIVMLFFVYAVVGMQLMGKIATDNEDSTINHNNNFQTFPAALMVLFRSATGESWQDIMMSCSDKPTVKCDKNSDDADKLCGSSLIAMSFFISFYIICSFLAS</sequence>
<feature type="transmembrane region" description="Helical" evidence="13">
    <location>
        <begin position="604"/>
        <end position="624"/>
    </location>
</feature>
<feature type="transmembrane region" description="Helical" evidence="13">
    <location>
        <begin position="140"/>
        <end position="159"/>
    </location>
</feature>
<keyword evidence="2" id="KW-0813">Transport</keyword>
<evidence type="ECO:0000256" key="3">
    <source>
        <dbReference type="ARBA" id="ARBA00022568"/>
    </source>
</evidence>
<feature type="compositionally biased region" description="Basic and acidic residues" evidence="12">
    <location>
        <begin position="1"/>
        <end position="11"/>
    </location>
</feature>
<dbReference type="Gene3D" id="1.10.287.70">
    <property type="match status" value="2"/>
</dbReference>
<dbReference type="Gene3D" id="1.20.120.350">
    <property type="entry name" value="Voltage-gated potassium channels. Chain C"/>
    <property type="match status" value="2"/>
</dbReference>
<feature type="domain" description="Ion transport" evidence="14">
    <location>
        <begin position="73"/>
        <end position="347"/>
    </location>
</feature>
<dbReference type="AlphaFoldDB" id="T1EQH3"/>
<reference evidence="15 17" key="2">
    <citation type="journal article" date="2013" name="Nature">
        <title>Insights into bilaterian evolution from three spiralian genomes.</title>
        <authorList>
            <person name="Simakov O."/>
            <person name="Marletaz F."/>
            <person name="Cho S.J."/>
            <person name="Edsinger-Gonzales E."/>
            <person name="Havlak P."/>
            <person name="Hellsten U."/>
            <person name="Kuo D.H."/>
            <person name="Larsson T."/>
            <person name="Lv J."/>
            <person name="Arendt D."/>
            <person name="Savage R."/>
            <person name="Osoegawa K."/>
            <person name="de Jong P."/>
            <person name="Grimwood J."/>
            <person name="Chapman J.A."/>
            <person name="Shapiro H."/>
            <person name="Aerts A."/>
            <person name="Otillar R.P."/>
            <person name="Terry A.Y."/>
            <person name="Boore J.L."/>
            <person name="Grigoriev I.V."/>
            <person name="Lindberg D.R."/>
            <person name="Seaver E.C."/>
            <person name="Weisblat D.A."/>
            <person name="Putnam N.H."/>
            <person name="Rokhsar D.S."/>
        </authorList>
    </citation>
    <scope>NUCLEOTIDE SEQUENCE</scope>
</reference>
<proteinExistence type="predicted"/>
<accession>T1EQH3</accession>
<dbReference type="GeneID" id="20198823"/>
<dbReference type="GO" id="GO:0008331">
    <property type="term" value="F:high voltage-gated calcium channel activity"/>
    <property type="evidence" value="ECO:0000318"/>
    <property type="project" value="GO_Central"/>
</dbReference>
<dbReference type="PANTHER" id="PTHR45628:SF1">
    <property type="entry name" value="VOLTAGE-DEPENDENT CALCIUM CHANNEL TYPE D SUBUNIT ALPHA-1"/>
    <property type="match status" value="1"/>
</dbReference>
<evidence type="ECO:0000313" key="15">
    <source>
        <dbReference type="EMBL" id="ESO06434.1"/>
    </source>
</evidence>
<evidence type="ECO:0000256" key="5">
    <source>
        <dbReference type="ARBA" id="ARBA00022692"/>
    </source>
</evidence>
<feature type="transmembrane region" description="Helical" evidence="13">
    <location>
        <begin position="194"/>
        <end position="219"/>
    </location>
</feature>
<evidence type="ECO:0000256" key="12">
    <source>
        <dbReference type="SAM" id="MobiDB-lite"/>
    </source>
</evidence>
<feature type="transmembrane region" description="Helical" evidence="13">
    <location>
        <begin position="520"/>
        <end position="540"/>
    </location>
</feature>
<evidence type="ECO:0000256" key="11">
    <source>
        <dbReference type="ARBA" id="ARBA00023303"/>
    </source>
</evidence>
<dbReference type="InterPro" id="IPR005821">
    <property type="entry name" value="Ion_trans_dom"/>
</dbReference>
<gene>
    <name evidence="16" type="primary">20198823</name>
    <name evidence="15" type="ORF">HELRODRAFT_160604</name>
</gene>
<evidence type="ECO:0000256" key="8">
    <source>
        <dbReference type="ARBA" id="ARBA00022989"/>
    </source>
</evidence>
<feature type="domain" description="Ion transport" evidence="14">
    <location>
        <begin position="390"/>
        <end position="623"/>
    </location>
</feature>
<dbReference type="GO" id="GO:0098703">
    <property type="term" value="P:calcium ion import across plasma membrane"/>
    <property type="evidence" value="ECO:0000318"/>
    <property type="project" value="GO_Central"/>
</dbReference>
<name>T1EQH3_HELRO</name>
<evidence type="ECO:0000256" key="4">
    <source>
        <dbReference type="ARBA" id="ARBA00022673"/>
    </source>
</evidence>
<reference evidence="17" key="1">
    <citation type="submission" date="2012-12" db="EMBL/GenBank/DDBJ databases">
        <authorList>
            <person name="Hellsten U."/>
            <person name="Grimwood J."/>
            <person name="Chapman J.A."/>
            <person name="Shapiro H."/>
            <person name="Aerts A."/>
            <person name="Otillar R.P."/>
            <person name="Terry A.Y."/>
            <person name="Boore J.L."/>
            <person name="Simakov O."/>
            <person name="Marletaz F."/>
            <person name="Cho S.-J."/>
            <person name="Edsinger-Gonzales E."/>
            <person name="Havlak P."/>
            <person name="Kuo D.-H."/>
            <person name="Larsson T."/>
            <person name="Lv J."/>
            <person name="Arendt D."/>
            <person name="Savage R."/>
            <person name="Osoegawa K."/>
            <person name="de Jong P."/>
            <person name="Lindberg D.R."/>
            <person name="Seaver E.C."/>
            <person name="Weisblat D.A."/>
            <person name="Putnam N.H."/>
            <person name="Grigoriev I.V."/>
            <person name="Rokhsar D.S."/>
        </authorList>
    </citation>
    <scope>NUCLEOTIDE SEQUENCE</scope>
</reference>
<keyword evidence="5 13" id="KW-0812">Transmembrane</keyword>
<keyword evidence="6" id="KW-0106">Calcium</keyword>
<dbReference type="Proteomes" id="UP000015101">
    <property type="component" value="Unassembled WGS sequence"/>
</dbReference>